<dbReference type="EMBL" id="SNWR01000001">
    <property type="protein sequence ID" value="TDO37126.1"/>
    <property type="molecule type" value="Genomic_DNA"/>
</dbReference>
<dbReference type="Gene3D" id="1.20.1720.10">
    <property type="entry name" value="Multidrug resistance protein D"/>
    <property type="match status" value="1"/>
</dbReference>
<keyword evidence="3" id="KW-1003">Cell membrane</keyword>
<keyword evidence="5 7" id="KW-1133">Transmembrane helix</keyword>
<dbReference type="Pfam" id="PF07690">
    <property type="entry name" value="MFS_1"/>
    <property type="match status" value="1"/>
</dbReference>
<feature type="transmembrane region" description="Helical" evidence="7">
    <location>
        <begin position="195"/>
        <end position="216"/>
    </location>
</feature>
<evidence type="ECO:0000313" key="9">
    <source>
        <dbReference type="EMBL" id="TDO37126.1"/>
    </source>
</evidence>
<evidence type="ECO:0000259" key="8">
    <source>
        <dbReference type="PROSITE" id="PS50850"/>
    </source>
</evidence>
<keyword evidence="2" id="KW-0813">Transport</keyword>
<dbReference type="PROSITE" id="PS50850">
    <property type="entry name" value="MFS"/>
    <property type="match status" value="1"/>
</dbReference>
<feature type="transmembrane region" description="Helical" evidence="7">
    <location>
        <begin position="136"/>
        <end position="155"/>
    </location>
</feature>
<dbReference type="InterPro" id="IPR011701">
    <property type="entry name" value="MFS"/>
</dbReference>
<dbReference type="PROSITE" id="PS00216">
    <property type="entry name" value="SUGAR_TRANSPORT_1"/>
    <property type="match status" value="1"/>
</dbReference>
<feature type="transmembrane region" description="Helical" evidence="7">
    <location>
        <begin position="222"/>
        <end position="245"/>
    </location>
</feature>
<dbReference type="AlphaFoldDB" id="A0A4R6JQH6"/>
<proteinExistence type="predicted"/>
<evidence type="ECO:0000313" key="10">
    <source>
        <dbReference type="Proteomes" id="UP000294901"/>
    </source>
</evidence>
<dbReference type="InterPro" id="IPR036259">
    <property type="entry name" value="MFS_trans_sf"/>
</dbReference>
<feature type="transmembrane region" description="Helical" evidence="7">
    <location>
        <begin position="301"/>
        <end position="323"/>
    </location>
</feature>
<evidence type="ECO:0000256" key="3">
    <source>
        <dbReference type="ARBA" id="ARBA00022475"/>
    </source>
</evidence>
<feature type="transmembrane region" description="Helical" evidence="7">
    <location>
        <begin position="74"/>
        <end position="93"/>
    </location>
</feature>
<keyword evidence="6 7" id="KW-0472">Membrane</keyword>
<feature type="transmembrane region" description="Helical" evidence="7">
    <location>
        <begin position="330"/>
        <end position="348"/>
    </location>
</feature>
<dbReference type="InterPro" id="IPR005829">
    <property type="entry name" value="Sugar_transporter_CS"/>
</dbReference>
<dbReference type="GO" id="GO:0022857">
    <property type="term" value="F:transmembrane transporter activity"/>
    <property type="evidence" value="ECO:0007669"/>
    <property type="project" value="InterPro"/>
</dbReference>
<dbReference type="SUPFAM" id="SSF103473">
    <property type="entry name" value="MFS general substrate transporter"/>
    <property type="match status" value="1"/>
</dbReference>
<feature type="transmembrane region" description="Helical" evidence="7">
    <location>
        <begin position="354"/>
        <end position="372"/>
    </location>
</feature>
<evidence type="ECO:0000256" key="5">
    <source>
        <dbReference type="ARBA" id="ARBA00022989"/>
    </source>
</evidence>
<feature type="transmembrane region" description="Helical" evidence="7">
    <location>
        <begin position="266"/>
        <end position="289"/>
    </location>
</feature>
<keyword evidence="10" id="KW-1185">Reference proteome</keyword>
<feature type="domain" description="Major facilitator superfamily (MFS) profile" evidence="8">
    <location>
        <begin position="8"/>
        <end position="449"/>
    </location>
</feature>
<accession>A0A4R6JQH6</accession>
<protein>
    <submittedName>
        <fullName evidence="9">EmrB/QacA subfamily drug resistance transporter</fullName>
    </submittedName>
</protein>
<comment type="caution">
    <text evidence="9">The sequence shown here is derived from an EMBL/GenBank/DDBJ whole genome shotgun (WGS) entry which is preliminary data.</text>
</comment>
<gene>
    <name evidence="9" type="ORF">C8E87_0724</name>
</gene>
<comment type="subcellular location">
    <subcellularLocation>
        <location evidence="1">Cell membrane</location>
        <topology evidence="1">Multi-pass membrane protein</topology>
    </subcellularLocation>
</comment>
<reference evidence="9 10" key="1">
    <citation type="submission" date="2019-03" db="EMBL/GenBank/DDBJ databases">
        <title>Sequencing the genomes of 1000 actinobacteria strains.</title>
        <authorList>
            <person name="Klenk H.-P."/>
        </authorList>
    </citation>
    <scope>NUCLEOTIDE SEQUENCE [LARGE SCALE GENOMIC DNA]</scope>
    <source>
        <strain evidence="9 10">DSM 43805</strain>
    </source>
</reference>
<organism evidence="9 10">
    <name type="scientific">Paractinoplanes brasiliensis</name>
    <dbReference type="NCBI Taxonomy" id="52695"/>
    <lineage>
        <taxon>Bacteria</taxon>
        <taxon>Bacillati</taxon>
        <taxon>Actinomycetota</taxon>
        <taxon>Actinomycetes</taxon>
        <taxon>Micromonosporales</taxon>
        <taxon>Micromonosporaceae</taxon>
        <taxon>Paractinoplanes</taxon>
    </lineage>
</organism>
<dbReference type="CDD" id="cd17321">
    <property type="entry name" value="MFS_MMR_MDR_like"/>
    <property type="match status" value="1"/>
</dbReference>
<name>A0A4R6JQH6_9ACTN</name>
<sequence length="449" mass="46415">MARNPWMKLSLLAIAQFMVLLDLTIVNVALPSLRADLSLSQEELLSVISAYALVFAGFWLLGARLADLLGRRRLFLVGMVLFGSASLLAGVAGTPEQLIGFRCVQGLGGALLSPAAFGLATALFPHGRHRTIALSIWGALSGLGATFGVVIGGALVDTVSWRWVFLVNVPIAVAVIALSPVLLTESRVPVLGPRSFDIAGALLGTTGLLAIVLGIVRADALGWFSLPVLLLLEAGLLLLVVFVRVELRAPAPLVPMSLFRARAMTGLMINMAGNGATLLAFWFLISIFLQEARGETALVTGLYLLPVGITGSVGAITASRFLARHGIKSVMVGSALLSAAGLLLVSQADVRSSYVTTLLPGLALFGLGLIGTQTAGQISAVAEAGPDEAATAGGVVSSAGQVGCVVGLVLASTAATHQMNHLVAPVPRLLSRSPVGSDVDYRSPLLLPC</sequence>
<feature type="transmembrane region" description="Helical" evidence="7">
    <location>
        <begin position="44"/>
        <end position="62"/>
    </location>
</feature>
<dbReference type="PANTHER" id="PTHR42718:SF46">
    <property type="entry name" value="BLR6921 PROTEIN"/>
    <property type="match status" value="1"/>
</dbReference>
<dbReference type="PANTHER" id="PTHR42718">
    <property type="entry name" value="MAJOR FACILITATOR SUPERFAMILY MULTIDRUG TRANSPORTER MFSC"/>
    <property type="match status" value="1"/>
</dbReference>
<evidence type="ECO:0000256" key="4">
    <source>
        <dbReference type="ARBA" id="ARBA00022692"/>
    </source>
</evidence>
<dbReference type="Proteomes" id="UP000294901">
    <property type="component" value="Unassembled WGS sequence"/>
</dbReference>
<dbReference type="InterPro" id="IPR020846">
    <property type="entry name" value="MFS_dom"/>
</dbReference>
<dbReference type="PRINTS" id="PR01036">
    <property type="entry name" value="TCRTETB"/>
</dbReference>
<dbReference type="GO" id="GO:0005886">
    <property type="term" value="C:plasma membrane"/>
    <property type="evidence" value="ECO:0007669"/>
    <property type="project" value="UniProtKB-SubCell"/>
</dbReference>
<keyword evidence="4 7" id="KW-0812">Transmembrane</keyword>
<dbReference type="Gene3D" id="1.20.1250.20">
    <property type="entry name" value="MFS general substrate transporter like domains"/>
    <property type="match status" value="1"/>
</dbReference>
<evidence type="ECO:0000256" key="7">
    <source>
        <dbReference type="SAM" id="Phobius"/>
    </source>
</evidence>
<evidence type="ECO:0000256" key="2">
    <source>
        <dbReference type="ARBA" id="ARBA00022448"/>
    </source>
</evidence>
<evidence type="ECO:0000256" key="1">
    <source>
        <dbReference type="ARBA" id="ARBA00004651"/>
    </source>
</evidence>
<feature type="transmembrane region" description="Helical" evidence="7">
    <location>
        <begin position="161"/>
        <end position="183"/>
    </location>
</feature>
<evidence type="ECO:0000256" key="6">
    <source>
        <dbReference type="ARBA" id="ARBA00023136"/>
    </source>
</evidence>